<proteinExistence type="predicted"/>
<gene>
    <name evidence="2" type="ORF">CK203_040473</name>
</gene>
<sequence>MVQRSCTKTNNDVRKQGGGDDEQSPYLKIPHTSEEKEEEMPPAKSSVSGLLLYLEDPPSKSLRLLPFLFQQLKTPLPIPHCPPHPCGSRCLSSRASHHLLSCFSSQQHGFLHQQHGVSCSWSHAWREVPLLLSAAFKIMMPLEHKGLTLQSLESFDLCFWDNSGGFMDFNVSIGLFLMYVVLYYENCLIRLQQLPEVE</sequence>
<feature type="region of interest" description="Disordered" evidence="1">
    <location>
        <begin position="1"/>
        <end position="42"/>
    </location>
</feature>
<dbReference type="EMBL" id="QGNW01000133">
    <property type="protein sequence ID" value="RVW92844.1"/>
    <property type="molecule type" value="Genomic_DNA"/>
</dbReference>
<comment type="caution">
    <text evidence="2">The sequence shown here is derived from an EMBL/GenBank/DDBJ whole genome shotgun (WGS) entry which is preliminary data.</text>
</comment>
<reference evidence="2 3" key="1">
    <citation type="journal article" date="2018" name="PLoS Genet.">
        <title>Population sequencing reveals clonal diversity and ancestral inbreeding in the grapevine cultivar Chardonnay.</title>
        <authorList>
            <person name="Roach M.J."/>
            <person name="Johnson D.L."/>
            <person name="Bohlmann J."/>
            <person name="van Vuuren H.J."/>
            <person name="Jones S.J."/>
            <person name="Pretorius I.S."/>
            <person name="Schmidt S.A."/>
            <person name="Borneman A.R."/>
        </authorList>
    </citation>
    <scope>NUCLEOTIDE SEQUENCE [LARGE SCALE GENOMIC DNA]</scope>
    <source>
        <strain evidence="3">cv. Chardonnay</strain>
        <tissue evidence="2">Leaf</tissue>
    </source>
</reference>
<evidence type="ECO:0000313" key="2">
    <source>
        <dbReference type="EMBL" id="RVW92844.1"/>
    </source>
</evidence>
<evidence type="ECO:0000256" key="1">
    <source>
        <dbReference type="SAM" id="MobiDB-lite"/>
    </source>
</evidence>
<evidence type="ECO:0000313" key="3">
    <source>
        <dbReference type="Proteomes" id="UP000288805"/>
    </source>
</evidence>
<name>A0A438I801_VITVI</name>
<accession>A0A438I801</accession>
<organism evidence="2 3">
    <name type="scientific">Vitis vinifera</name>
    <name type="common">Grape</name>
    <dbReference type="NCBI Taxonomy" id="29760"/>
    <lineage>
        <taxon>Eukaryota</taxon>
        <taxon>Viridiplantae</taxon>
        <taxon>Streptophyta</taxon>
        <taxon>Embryophyta</taxon>
        <taxon>Tracheophyta</taxon>
        <taxon>Spermatophyta</taxon>
        <taxon>Magnoliopsida</taxon>
        <taxon>eudicotyledons</taxon>
        <taxon>Gunneridae</taxon>
        <taxon>Pentapetalae</taxon>
        <taxon>rosids</taxon>
        <taxon>Vitales</taxon>
        <taxon>Vitaceae</taxon>
        <taxon>Viteae</taxon>
        <taxon>Vitis</taxon>
    </lineage>
</organism>
<protein>
    <submittedName>
        <fullName evidence="2">Uncharacterized protein</fullName>
    </submittedName>
</protein>
<dbReference type="Proteomes" id="UP000288805">
    <property type="component" value="Unassembled WGS sequence"/>
</dbReference>
<feature type="compositionally biased region" description="Polar residues" evidence="1">
    <location>
        <begin position="1"/>
        <end position="10"/>
    </location>
</feature>
<dbReference type="AlphaFoldDB" id="A0A438I801"/>